<keyword evidence="3" id="KW-1185">Reference proteome</keyword>
<dbReference type="EMBL" id="FZOU01000005">
    <property type="protein sequence ID" value="SNT21202.1"/>
    <property type="molecule type" value="Genomic_DNA"/>
</dbReference>
<dbReference type="Proteomes" id="UP000198356">
    <property type="component" value="Unassembled WGS sequence"/>
</dbReference>
<name>A0A239KTZ6_9BACT</name>
<evidence type="ECO:0000256" key="1">
    <source>
        <dbReference type="SAM" id="Phobius"/>
    </source>
</evidence>
<keyword evidence="1" id="KW-1133">Transmembrane helix</keyword>
<keyword evidence="1" id="KW-0472">Membrane</keyword>
<proteinExistence type="predicted"/>
<protein>
    <submittedName>
        <fullName evidence="2">Uncharacterized protein</fullName>
    </submittedName>
</protein>
<feature type="transmembrane region" description="Helical" evidence="1">
    <location>
        <begin position="6"/>
        <end position="26"/>
    </location>
</feature>
<sequence>MDATFFLGVLLVPPIVAIAISLWRAYDDSHPYPHWREEQ</sequence>
<reference evidence="2 3" key="1">
    <citation type="submission" date="2017-06" db="EMBL/GenBank/DDBJ databases">
        <authorList>
            <person name="Kim H.J."/>
            <person name="Triplett B.A."/>
        </authorList>
    </citation>
    <scope>NUCLEOTIDE SEQUENCE [LARGE SCALE GENOMIC DNA]</scope>
    <source>
        <strain evidence="2 3">DSM 18704</strain>
    </source>
</reference>
<evidence type="ECO:0000313" key="3">
    <source>
        <dbReference type="Proteomes" id="UP000198356"/>
    </source>
</evidence>
<evidence type="ECO:0000313" key="2">
    <source>
        <dbReference type="EMBL" id="SNT21202.1"/>
    </source>
</evidence>
<gene>
    <name evidence="2" type="ORF">SAMN05421770_105185</name>
</gene>
<dbReference type="AlphaFoldDB" id="A0A239KTZ6"/>
<organism evidence="2 3">
    <name type="scientific">Granulicella rosea</name>
    <dbReference type="NCBI Taxonomy" id="474952"/>
    <lineage>
        <taxon>Bacteria</taxon>
        <taxon>Pseudomonadati</taxon>
        <taxon>Acidobacteriota</taxon>
        <taxon>Terriglobia</taxon>
        <taxon>Terriglobales</taxon>
        <taxon>Acidobacteriaceae</taxon>
        <taxon>Granulicella</taxon>
    </lineage>
</organism>
<accession>A0A239KTZ6</accession>
<keyword evidence="1" id="KW-0812">Transmembrane</keyword>